<feature type="chain" id="PRO_5020459462" description="histidine kinase" evidence="10">
    <location>
        <begin position="24"/>
        <end position="584"/>
    </location>
</feature>
<keyword evidence="8" id="KW-0902">Two-component regulatory system</keyword>
<dbReference type="Pfam" id="PF02518">
    <property type="entry name" value="HATPase_c"/>
    <property type="match status" value="1"/>
</dbReference>
<keyword evidence="4" id="KW-0808">Transferase</keyword>
<evidence type="ECO:0000256" key="10">
    <source>
        <dbReference type="SAM" id="SignalP"/>
    </source>
</evidence>
<feature type="transmembrane region" description="Helical" evidence="9">
    <location>
        <begin position="220"/>
        <end position="242"/>
    </location>
</feature>
<evidence type="ECO:0000256" key="6">
    <source>
        <dbReference type="ARBA" id="ARBA00022777"/>
    </source>
</evidence>
<feature type="transmembrane region" description="Helical" evidence="9">
    <location>
        <begin position="39"/>
        <end position="55"/>
    </location>
</feature>
<gene>
    <name evidence="12" type="ORF">EV385_1201</name>
</gene>
<keyword evidence="10" id="KW-0732">Signal</keyword>
<dbReference type="GO" id="GO:0016020">
    <property type="term" value="C:membrane"/>
    <property type="evidence" value="ECO:0007669"/>
    <property type="project" value="InterPro"/>
</dbReference>
<dbReference type="Proteomes" id="UP000292564">
    <property type="component" value="Unassembled WGS sequence"/>
</dbReference>
<sequence>MGRVRGAVAGCAAALAFSLTAIAASWQESSGQLWLDAGMRLWGLVGVVVGTVVWVRAPQPHLGRLMVWAAAVWHLNFLRGVDQPVVAAVGFCGAYAWTAALGHVLYTWPTGRATTRLARLFVPVGYVASIGTQVLVYVVDGPTVPRAFGQPGGRTAAAAVGSVVFAVLAANMIGIMLWRWVRASRMRRRSATPVWTFIVVACATGVAVALVALLDLPRRIEMALMLAAMVTSLPFVPLIHVVQRNRSRTATWRVAQVALREDQPATEEPAPARLERSLAEAVGDPTLRLLYPAPGGGYVDGAGKHLPELPGDGSGRAVTPVERRGRLMAVIEHDEALHNESTVAEAAGAAAGLALENAHLYATLHAQIDQLHDSRHRIATSALAERRRIQRDLHDGAQQELFAVLVLLDMARRASDPEAATGMAHRAHRQLGDAIASLRLLTEGIYPATLVEHGLTPAVESLVDRAPLPVTVDTSAGRHQPDIEITAYFVVAEALGNVYKHANATQVHVSIRCRDGSLVLRIADDGRGDADPDGTGLRALADRVATVGGTLTITAGEAGGTVVVADFPLRQPCLHVRGEQPCTS</sequence>
<comment type="caution">
    <text evidence="12">The sequence shown here is derived from an EMBL/GenBank/DDBJ whole genome shotgun (WGS) entry which is preliminary data.</text>
</comment>
<keyword evidence="3" id="KW-0597">Phosphoprotein</keyword>
<feature type="domain" description="Histidine kinase/HSP90-like ATPase" evidence="11">
    <location>
        <begin position="482"/>
        <end position="571"/>
    </location>
</feature>
<dbReference type="GO" id="GO:0046983">
    <property type="term" value="F:protein dimerization activity"/>
    <property type="evidence" value="ECO:0007669"/>
    <property type="project" value="InterPro"/>
</dbReference>
<evidence type="ECO:0000259" key="11">
    <source>
        <dbReference type="SMART" id="SM00387"/>
    </source>
</evidence>
<evidence type="ECO:0000256" key="9">
    <source>
        <dbReference type="SAM" id="Phobius"/>
    </source>
</evidence>
<accession>A0A4Q7ZGG9</accession>
<dbReference type="CDD" id="cd16917">
    <property type="entry name" value="HATPase_UhpB-NarQ-NarX-like"/>
    <property type="match status" value="1"/>
</dbReference>
<comment type="catalytic activity">
    <reaction evidence="1">
        <text>ATP + protein L-histidine = ADP + protein N-phospho-L-histidine.</text>
        <dbReference type="EC" id="2.7.13.3"/>
    </reaction>
</comment>
<dbReference type="InterPro" id="IPR003594">
    <property type="entry name" value="HATPase_dom"/>
</dbReference>
<evidence type="ECO:0000256" key="1">
    <source>
        <dbReference type="ARBA" id="ARBA00000085"/>
    </source>
</evidence>
<evidence type="ECO:0000256" key="5">
    <source>
        <dbReference type="ARBA" id="ARBA00022741"/>
    </source>
</evidence>
<keyword evidence="5" id="KW-0547">Nucleotide-binding</keyword>
<evidence type="ECO:0000256" key="4">
    <source>
        <dbReference type="ARBA" id="ARBA00022679"/>
    </source>
</evidence>
<dbReference type="SUPFAM" id="SSF55874">
    <property type="entry name" value="ATPase domain of HSP90 chaperone/DNA topoisomerase II/histidine kinase"/>
    <property type="match status" value="1"/>
</dbReference>
<feature type="transmembrane region" description="Helical" evidence="9">
    <location>
        <begin position="120"/>
        <end position="139"/>
    </location>
</feature>
<dbReference type="EC" id="2.7.13.3" evidence="2"/>
<name>A0A4Q7ZGG9_9ACTN</name>
<dbReference type="PANTHER" id="PTHR24421:SF10">
    <property type="entry name" value="NITRATE_NITRITE SENSOR PROTEIN NARQ"/>
    <property type="match status" value="1"/>
</dbReference>
<dbReference type="AlphaFoldDB" id="A0A4Q7ZGG9"/>
<dbReference type="Pfam" id="PF07730">
    <property type="entry name" value="HisKA_3"/>
    <property type="match status" value="1"/>
</dbReference>
<dbReference type="EMBL" id="SHKY01000001">
    <property type="protein sequence ID" value="RZU49451.1"/>
    <property type="molecule type" value="Genomic_DNA"/>
</dbReference>
<dbReference type="PANTHER" id="PTHR24421">
    <property type="entry name" value="NITRATE/NITRITE SENSOR PROTEIN NARX-RELATED"/>
    <property type="match status" value="1"/>
</dbReference>
<keyword evidence="13" id="KW-1185">Reference proteome</keyword>
<dbReference type="GO" id="GO:0000155">
    <property type="term" value="F:phosphorelay sensor kinase activity"/>
    <property type="evidence" value="ECO:0007669"/>
    <property type="project" value="InterPro"/>
</dbReference>
<evidence type="ECO:0000256" key="7">
    <source>
        <dbReference type="ARBA" id="ARBA00022840"/>
    </source>
</evidence>
<dbReference type="InterPro" id="IPR036890">
    <property type="entry name" value="HATPase_C_sf"/>
</dbReference>
<feature type="transmembrane region" description="Helical" evidence="9">
    <location>
        <begin position="85"/>
        <end position="108"/>
    </location>
</feature>
<keyword evidence="6 12" id="KW-0418">Kinase</keyword>
<evidence type="ECO:0000256" key="8">
    <source>
        <dbReference type="ARBA" id="ARBA00023012"/>
    </source>
</evidence>
<organism evidence="12 13">
    <name type="scientific">Krasilnikovia cinnamomea</name>
    <dbReference type="NCBI Taxonomy" id="349313"/>
    <lineage>
        <taxon>Bacteria</taxon>
        <taxon>Bacillati</taxon>
        <taxon>Actinomycetota</taxon>
        <taxon>Actinomycetes</taxon>
        <taxon>Micromonosporales</taxon>
        <taxon>Micromonosporaceae</taxon>
        <taxon>Krasilnikovia</taxon>
    </lineage>
</organism>
<evidence type="ECO:0000256" key="2">
    <source>
        <dbReference type="ARBA" id="ARBA00012438"/>
    </source>
</evidence>
<proteinExistence type="predicted"/>
<keyword evidence="9" id="KW-0472">Membrane</keyword>
<dbReference type="GO" id="GO:0005524">
    <property type="term" value="F:ATP binding"/>
    <property type="evidence" value="ECO:0007669"/>
    <property type="project" value="UniProtKB-KW"/>
</dbReference>
<protein>
    <recommendedName>
        <fullName evidence="2">histidine kinase</fullName>
        <ecNumber evidence="2">2.7.13.3</ecNumber>
    </recommendedName>
</protein>
<feature type="transmembrane region" description="Helical" evidence="9">
    <location>
        <begin position="159"/>
        <end position="181"/>
    </location>
</feature>
<feature type="transmembrane region" description="Helical" evidence="9">
    <location>
        <begin position="193"/>
        <end position="214"/>
    </location>
</feature>
<evidence type="ECO:0000313" key="13">
    <source>
        <dbReference type="Proteomes" id="UP000292564"/>
    </source>
</evidence>
<keyword evidence="9" id="KW-1133">Transmembrane helix</keyword>
<keyword evidence="7" id="KW-0067">ATP-binding</keyword>
<dbReference type="InterPro" id="IPR011712">
    <property type="entry name" value="Sig_transdc_His_kin_sub3_dim/P"/>
</dbReference>
<reference evidence="12 13" key="1">
    <citation type="submission" date="2019-02" db="EMBL/GenBank/DDBJ databases">
        <title>Sequencing the genomes of 1000 actinobacteria strains.</title>
        <authorList>
            <person name="Klenk H.-P."/>
        </authorList>
    </citation>
    <scope>NUCLEOTIDE SEQUENCE [LARGE SCALE GENOMIC DNA]</scope>
    <source>
        <strain evidence="12 13">DSM 45162</strain>
    </source>
</reference>
<dbReference type="InterPro" id="IPR050482">
    <property type="entry name" value="Sensor_HK_TwoCompSys"/>
</dbReference>
<dbReference type="SMART" id="SM00387">
    <property type="entry name" value="HATPase_c"/>
    <property type="match status" value="1"/>
</dbReference>
<evidence type="ECO:0000256" key="3">
    <source>
        <dbReference type="ARBA" id="ARBA00022553"/>
    </source>
</evidence>
<evidence type="ECO:0000313" key="12">
    <source>
        <dbReference type="EMBL" id="RZU49451.1"/>
    </source>
</evidence>
<dbReference type="Gene3D" id="1.20.5.1930">
    <property type="match status" value="1"/>
</dbReference>
<keyword evidence="9" id="KW-0812">Transmembrane</keyword>
<feature type="signal peptide" evidence="10">
    <location>
        <begin position="1"/>
        <end position="23"/>
    </location>
</feature>
<dbReference type="Gene3D" id="3.30.565.10">
    <property type="entry name" value="Histidine kinase-like ATPase, C-terminal domain"/>
    <property type="match status" value="1"/>
</dbReference>